<gene>
    <name evidence="5" type="ORF">DFR59_102451</name>
</gene>
<dbReference type="Pfam" id="PF00293">
    <property type="entry name" value="NUDIX"/>
    <property type="match status" value="1"/>
</dbReference>
<dbReference type="PROSITE" id="PS51462">
    <property type="entry name" value="NUDIX"/>
    <property type="match status" value="1"/>
</dbReference>
<dbReference type="InterPro" id="IPR020476">
    <property type="entry name" value="Nudix_hydrolase"/>
</dbReference>
<dbReference type="EMBL" id="QQAY01000002">
    <property type="protein sequence ID" value="RDI45816.1"/>
    <property type="molecule type" value="Genomic_DNA"/>
</dbReference>
<evidence type="ECO:0000313" key="6">
    <source>
        <dbReference type="Proteomes" id="UP000255326"/>
    </source>
</evidence>
<dbReference type="PRINTS" id="PR00502">
    <property type="entry name" value="NUDIXFAMILY"/>
</dbReference>
<dbReference type="OrthoDB" id="9787476at2"/>
<reference evidence="5 6" key="1">
    <citation type="submission" date="2018-07" db="EMBL/GenBank/DDBJ databases">
        <title>Genomic Encyclopedia of Type Strains, Phase IV (KMG-IV): sequencing the most valuable type-strain genomes for metagenomic binning, comparative biology and taxonomic classification.</title>
        <authorList>
            <person name="Goeker M."/>
        </authorList>
    </citation>
    <scope>NUCLEOTIDE SEQUENCE [LARGE SCALE GENOMIC DNA]</scope>
    <source>
        <strain evidence="5 6">DSM 25281</strain>
    </source>
</reference>
<evidence type="ECO:0000313" key="5">
    <source>
        <dbReference type="EMBL" id="RDI45816.1"/>
    </source>
</evidence>
<dbReference type="CDD" id="cd04699">
    <property type="entry name" value="NUDIX_MutT_Nudt1"/>
    <property type="match status" value="1"/>
</dbReference>
<dbReference type="InterPro" id="IPR015797">
    <property type="entry name" value="NUDIX_hydrolase-like_dom_sf"/>
</dbReference>
<dbReference type="AlphaFoldDB" id="A0A370GRE7"/>
<dbReference type="Gene3D" id="3.90.79.10">
    <property type="entry name" value="Nucleoside Triphosphate Pyrophosphohydrolase"/>
    <property type="match status" value="1"/>
</dbReference>
<dbReference type="Proteomes" id="UP000255326">
    <property type="component" value="Unassembled WGS sequence"/>
</dbReference>
<proteinExistence type="inferred from homology"/>
<dbReference type="PANTHER" id="PTHR43736:SF1">
    <property type="entry name" value="DIHYDRONEOPTERIN TRIPHOSPHATE DIPHOSPHATASE"/>
    <property type="match status" value="1"/>
</dbReference>
<accession>A0A370GRE7</accession>
<organism evidence="5 6">
    <name type="scientific">Falsibacillus pallidus</name>
    <dbReference type="NCBI Taxonomy" id="493781"/>
    <lineage>
        <taxon>Bacteria</taxon>
        <taxon>Bacillati</taxon>
        <taxon>Bacillota</taxon>
        <taxon>Bacilli</taxon>
        <taxon>Bacillales</taxon>
        <taxon>Bacillaceae</taxon>
        <taxon>Falsibacillus</taxon>
    </lineage>
</organism>
<dbReference type="SUPFAM" id="SSF55811">
    <property type="entry name" value="Nudix"/>
    <property type="match status" value="1"/>
</dbReference>
<evidence type="ECO:0000259" key="4">
    <source>
        <dbReference type="PROSITE" id="PS51462"/>
    </source>
</evidence>
<comment type="similarity">
    <text evidence="1 3">Belongs to the Nudix hydrolase family.</text>
</comment>
<evidence type="ECO:0000256" key="3">
    <source>
        <dbReference type="RuleBase" id="RU003476"/>
    </source>
</evidence>
<dbReference type="RefSeq" id="WP_114744628.1">
    <property type="nucleotide sequence ID" value="NZ_QQAY01000002.1"/>
</dbReference>
<dbReference type="InterPro" id="IPR020084">
    <property type="entry name" value="NUDIX_hydrolase_CS"/>
</dbReference>
<dbReference type="PROSITE" id="PS00893">
    <property type="entry name" value="NUDIX_BOX"/>
    <property type="match status" value="1"/>
</dbReference>
<sequence>MKEENQIVMAVKGIILHEGKFLIVQRSPHDSGGGTWEFPGGKLDFGEQLESALAREIEEETGLSASVKRILYATSFFTHAHRQVVINTYLCTADRNDVTLSFEHSDHKWVDFADAQNYLPENIKHDFERYQVANMPEFLHM</sequence>
<evidence type="ECO:0000256" key="2">
    <source>
        <dbReference type="ARBA" id="ARBA00022801"/>
    </source>
</evidence>
<evidence type="ECO:0000256" key="1">
    <source>
        <dbReference type="ARBA" id="ARBA00005582"/>
    </source>
</evidence>
<dbReference type="PANTHER" id="PTHR43736">
    <property type="entry name" value="ADP-RIBOSE PYROPHOSPHATASE"/>
    <property type="match status" value="1"/>
</dbReference>
<dbReference type="InterPro" id="IPR000086">
    <property type="entry name" value="NUDIX_hydrolase_dom"/>
</dbReference>
<protein>
    <submittedName>
        <fullName evidence="5">8-oxo-dGTP diphosphatase</fullName>
    </submittedName>
</protein>
<name>A0A370GRE7_9BACI</name>
<dbReference type="GO" id="GO:0016787">
    <property type="term" value="F:hydrolase activity"/>
    <property type="evidence" value="ECO:0007669"/>
    <property type="project" value="UniProtKB-KW"/>
</dbReference>
<feature type="domain" description="Nudix hydrolase" evidence="4">
    <location>
        <begin position="6"/>
        <end position="133"/>
    </location>
</feature>
<comment type="caution">
    <text evidence="5">The sequence shown here is derived from an EMBL/GenBank/DDBJ whole genome shotgun (WGS) entry which is preliminary data.</text>
</comment>
<keyword evidence="2 3" id="KW-0378">Hydrolase</keyword>
<keyword evidence="6" id="KW-1185">Reference proteome</keyword>